<feature type="compositionally biased region" description="Basic and acidic residues" evidence="1">
    <location>
        <begin position="58"/>
        <end position="77"/>
    </location>
</feature>
<name>A0A453LK69_AEGTS</name>
<protein>
    <submittedName>
        <fullName evidence="2">Uncharacterized protein</fullName>
    </submittedName>
</protein>
<sequence>STAASSEQKTVDDPASAGHSTGPHADAVSHASANNAQRIDSQAVPSPQCGSLTQVPVDRGEHSVELKSSHNVEERPTMHQTVNGFNAVP</sequence>
<evidence type="ECO:0000313" key="3">
    <source>
        <dbReference type="Proteomes" id="UP000015105"/>
    </source>
</evidence>
<dbReference type="AlphaFoldDB" id="A0A453LK69"/>
<dbReference type="EnsemblPlants" id="AET5Gv20809000.6">
    <property type="protein sequence ID" value="AET5Gv20809000.6"/>
    <property type="gene ID" value="AET5Gv20809000"/>
</dbReference>
<evidence type="ECO:0000256" key="1">
    <source>
        <dbReference type="SAM" id="MobiDB-lite"/>
    </source>
</evidence>
<accession>A0A453LK69</accession>
<reference evidence="2" key="5">
    <citation type="journal article" date="2021" name="G3 (Bethesda)">
        <title>Aegilops tauschii genome assembly Aet v5.0 features greater sequence contiguity and improved annotation.</title>
        <authorList>
            <person name="Wang L."/>
            <person name="Zhu T."/>
            <person name="Rodriguez J.C."/>
            <person name="Deal K.R."/>
            <person name="Dubcovsky J."/>
            <person name="McGuire P.E."/>
            <person name="Lux T."/>
            <person name="Spannagl M."/>
            <person name="Mayer K.F.X."/>
            <person name="Baldrich P."/>
            <person name="Meyers B.C."/>
            <person name="Huo N."/>
            <person name="Gu Y.Q."/>
            <person name="Zhou H."/>
            <person name="Devos K.M."/>
            <person name="Bennetzen J.L."/>
            <person name="Unver T."/>
            <person name="Budak H."/>
            <person name="Gulick P.J."/>
            <person name="Galiba G."/>
            <person name="Kalapos B."/>
            <person name="Nelson D.R."/>
            <person name="Li P."/>
            <person name="You F.M."/>
            <person name="Luo M.C."/>
            <person name="Dvorak J."/>
        </authorList>
    </citation>
    <scope>NUCLEOTIDE SEQUENCE [LARGE SCALE GENOMIC DNA]</scope>
    <source>
        <strain evidence="2">cv. AL8/78</strain>
    </source>
</reference>
<feature type="compositionally biased region" description="Polar residues" evidence="1">
    <location>
        <begin position="31"/>
        <end position="54"/>
    </location>
</feature>
<proteinExistence type="predicted"/>
<evidence type="ECO:0000313" key="2">
    <source>
        <dbReference type="EnsemblPlants" id="AET5Gv20809000.6"/>
    </source>
</evidence>
<feature type="region of interest" description="Disordered" evidence="1">
    <location>
        <begin position="1"/>
        <end position="89"/>
    </location>
</feature>
<reference evidence="3" key="2">
    <citation type="journal article" date="2017" name="Nat. Plants">
        <title>The Aegilops tauschii genome reveals multiple impacts of transposons.</title>
        <authorList>
            <person name="Zhao G."/>
            <person name="Zou C."/>
            <person name="Li K."/>
            <person name="Wang K."/>
            <person name="Li T."/>
            <person name="Gao L."/>
            <person name="Zhang X."/>
            <person name="Wang H."/>
            <person name="Yang Z."/>
            <person name="Liu X."/>
            <person name="Jiang W."/>
            <person name="Mao L."/>
            <person name="Kong X."/>
            <person name="Jiao Y."/>
            <person name="Jia J."/>
        </authorList>
    </citation>
    <scope>NUCLEOTIDE SEQUENCE [LARGE SCALE GENOMIC DNA]</scope>
    <source>
        <strain evidence="3">cv. AL8/78</strain>
    </source>
</reference>
<reference evidence="2" key="3">
    <citation type="journal article" date="2017" name="Nature">
        <title>Genome sequence of the progenitor of the wheat D genome Aegilops tauschii.</title>
        <authorList>
            <person name="Luo M.C."/>
            <person name="Gu Y.Q."/>
            <person name="Puiu D."/>
            <person name="Wang H."/>
            <person name="Twardziok S.O."/>
            <person name="Deal K.R."/>
            <person name="Huo N."/>
            <person name="Zhu T."/>
            <person name="Wang L."/>
            <person name="Wang Y."/>
            <person name="McGuire P.E."/>
            <person name="Liu S."/>
            <person name="Long H."/>
            <person name="Ramasamy R.K."/>
            <person name="Rodriguez J.C."/>
            <person name="Van S.L."/>
            <person name="Yuan L."/>
            <person name="Wang Z."/>
            <person name="Xia Z."/>
            <person name="Xiao L."/>
            <person name="Anderson O.D."/>
            <person name="Ouyang S."/>
            <person name="Liang Y."/>
            <person name="Zimin A.V."/>
            <person name="Pertea G."/>
            <person name="Qi P."/>
            <person name="Bennetzen J.L."/>
            <person name="Dai X."/>
            <person name="Dawson M.W."/>
            <person name="Muller H.G."/>
            <person name="Kugler K."/>
            <person name="Rivarola-Duarte L."/>
            <person name="Spannagl M."/>
            <person name="Mayer K.F.X."/>
            <person name="Lu F.H."/>
            <person name="Bevan M.W."/>
            <person name="Leroy P."/>
            <person name="Li P."/>
            <person name="You F.M."/>
            <person name="Sun Q."/>
            <person name="Liu Z."/>
            <person name="Lyons E."/>
            <person name="Wicker T."/>
            <person name="Salzberg S.L."/>
            <person name="Devos K.M."/>
            <person name="Dvorak J."/>
        </authorList>
    </citation>
    <scope>NUCLEOTIDE SEQUENCE [LARGE SCALE GENOMIC DNA]</scope>
    <source>
        <strain evidence="2">cv. AL8/78</strain>
    </source>
</reference>
<keyword evidence="3" id="KW-1185">Reference proteome</keyword>
<feature type="compositionally biased region" description="Polar residues" evidence="1">
    <location>
        <begin position="78"/>
        <end position="89"/>
    </location>
</feature>
<reference evidence="3" key="1">
    <citation type="journal article" date="2014" name="Science">
        <title>Ancient hybridizations among the ancestral genomes of bread wheat.</title>
        <authorList>
            <consortium name="International Wheat Genome Sequencing Consortium,"/>
            <person name="Marcussen T."/>
            <person name="Sandve S.R."/>
            <person name="Heier L."/>
            <person name="Spannagl M."/>
            <person name="Pfeifer M."/>
            <person name="Jakobsen K.S."/>
            <person name="Wulff B.B."/>
            <person name="Steuernagel B."/>
            <person name="Mayer K.F."/>
            <person name="Olsen O.A."/>
        </authorList>
    </citation>
    <scope>NUCLEOTIDE SEQUENCE [LARGE SCALE GENOMIC DNA]</scope>
    <source>
        <strain evidence="3">cv. AL8/78</strain>
    </source>
</reference>
<dbReference type="Gramene" id="AET5Gv20809000.6">
    <property type="protein sequence ID" value="AET5Gv20809000.6"/>
    <property type="gene ID" value="AET5Gv20809000"/>
</dbReference>
<organism evidence="2 3">
    <name type="scientific">Aegilops tauschii subsp. strangulata</name>
    <name type="common">Goatgrass</name>
    <dbReference type="NCBI Taxonomy" id="200361"/>
    <lineage>
        <taxon>Eukaryota</taxon>
        <taxon>Viridiplantae</taxon>
        <taxon>Streptophyta</taxon>
        <taxon>Embryophyta</taxon>
        <taxon>Tracheophyta</taxon>
        <taxon>Spermatophyta</taxon>
        <taxon>Magnoliopsida</taxon>
        <taxon>Liliopsida</taxon>
        <taxon>Poales</taxon>
        <taxon>Poaceae</taxon>
        <taxon>BOP clade</taxon>
        <taxon>Pooideae</taxon>
        <taxon>Triticodae</taxon>
        <taxon>Triticeae</taxon>
        <taxon>Triticinae</taxon>
        <taxon>Aegilops</taxon>
    </lineage>
</organism>
<dbReference type="Proteomes" id="UP000015105">
    <property type="component" value="Chromosome 5D"/>
</dbReference>
<reference evidence="2" key="4">
    <citation type="submission" date="2019-03" db="UniProtKB">
        <authorList>
            <consortium name="EnsemblPlants"/>
        </authorList>
    </citation>
    <scope>IDENTIFICATION</scope>
</reference>